<dbReference type="Proteomes" id="UP000195137">
    <property type="component" value="Unassembled WGS sequence"/>
</dbReference>
<protein>
    <submittedName>
        <fullName evidence="3">Cobalamin biosynthesis protein CbiG</fullName>
    </submittedName>
</protein>
<accession>A0A1Y3GA27</accession>
<proteinExistence type="predicted"/>
<dbReference type="GO" id="GO:0009236">
    <property type="term" value="P:cobalamin biosynthetic process"/>
    <property type="evidence" value="ECO:0007669"/>
    <property type="project" value="InterPro"/>
</dbReference>
<dbReference type="InterPro" id="IPR052553">
    <property type="entry name" value="CbiG_hydrolase"/>
</dbReference>
<dbReference type="EMBL" id="MRZU01000004">
    <property type="protein sequence ID" value="OUJ18278.1"/>
    <property type="molecule type" value="Genomic_DNA"/>
</dbReference>
<dbReference type="InterPro" id="IPR002750">
    <property type="entry name" value="CobE/GbiG_C"/>
</dbReference>
<feature type="domain" description="Cobalamin synthesis G N-terminal" evidence="2">
    <location>
        <begin position="1"/>
        <end position="65"/>
    </location>
</feature>
<gene>
    <name evidence="3" type="ORF">AMET1_1189</name>
</gene>
<feature type="domain" description="CobE/GbiG C-terminal" evidence="1">
    <location>
        <begin position="133"/>
        <end position="247"/>
    </location>
</feature>
<dbReference type="AlphaFoldDB" id="A0A1Y3GA27"/>
<dbReference type="InterPro" id="IPR038029">
    <property type="entry name" value="GbiG_N_sf"/>
</dbReference>
<dbReference type="PANTHER" id="PTHR37477">
    <property type="entry name" value="COBALT-PRECORRIN-5A HYDROLASE"/>
    <property type="match status" value="1"/>
</dbReference>
<dbReference type="SUPFAM" id="SSF159672">
    <property type="entry name" value="CbiG N-terminal domain-like"/>
    <property type="match status" value="1"/>
</dbReference>
<comment type="caution">
    <text evidence="3">The sequence shown here is derived from an EMBL/GenBank/DDBJ whole genome shotgun (WGS) entry which is preliminary data.</text>
</comment>
<dbReference type="Pfam" id="PF01890">
    <property type="entry name" value="CbiG_C"/>
    <property type="match status" value="1"/>
</dbReference>
<organism evidence="3 4">
    <name type="scientific">Methanonatronarchaeum thermophilum</name>
    <dbReference type="NCBI Taxonomy" id="1927129"/>
    <lineage>
        <taxon>Archaea</taxon>
        <taxon>Methanobacteriati</taxon>
        <taxon>Methanobacteriota</taxon>
        <taxon>Methanonatronarchaeia</taxon>
        <taxon>Methanonatronarchaeales</taxon>
        <taxon>Methanonatronarchaeaceae</taxon>
        <taxon>Methanonatronarchaeum</taxon>
    </lineage>
</organism>
<dbReference type="SUPFAM" id="SSF159664">
    <property type="entry name" value="CobE/GbiG C-terminal domain-like"/>
    <property type="match status" value="1"/>
</dbReference>
<evidence type="ECO:0000259" key="1">
    <source>
        <dbReference type="Pfam" id="PF01890"/>
    </source>
</evidence>
<dbReference type="InterPro" id="IPR021744">
    <property type="entry name" value="CbiG_N"/>
</dbReference>
<dbReference type="PANTHER" id="PTHR37477:SF1">
    <property type="entry name" value="COBALT-PRECORRIN-5A HYDROLASE"/>
    <property type="match status" value="1"/>
</dbReference>
<dbReference type="Gene3D" id="3.30.420.180">
    <property type="entry name" value="CobE/GbiG C-terminal domain"/>
    <property type="match status" value="1"/>
</dbReference>
<dbReference type="OrthoDB" id="4722at2157"/>
<name>A0A1Y3GA27_9EURY</name>
<evidence type="ECO:0000313" key="4">
    <source>
        <dbReference type="Proteomes" id="UP000195137"/>
    </source>
</evidence>
<evidence type="ECO:0000259" key="2">
    <source>
        <dbReference type="Pfam" id="PF11760"/>
    </source>
</evidence>
<reference evidence="3 4" key="1">
    <citation type="submission" date="2016-12" db="EMBL/GenBank/DDBJ databases">
        <title>Discovery of methanogenic haloarchaea.</title>
        <authorList>
            <person name="Sorokin D.Y."/>
            <person name="Makarova K.S."/>
            <person name="Abbas B."/>
            <person name="Ferrer M."/>
            <person name="Golyshin P.N."/>
        </authorList>
    </citation>
    <scope>NUCLEOTIDE SEQUENCE [LARGE SCALE GENOMIC DNA]</scope>
    <source>
        <strain evidence="3">AMET1</strain>
    </source>
</reference>
<dbReference type="InterPro" id="IPR036518">
    <property type="entry name" value="CobE/GbiG_C_sf"/>
</dbReference>
<sequence length="248" mass="27457">MALGIVIRKTKHQLKNKWKDTPIIVVDRNLNHAIPVTGGHHGANQTTLKLHKKLGLYPAITTATEASQKPSLEEIARKHNKKIKNKPASKKINSYILDLQTDLPIIKIDGPRTIMIEDNVAILHNPEKTPNYIIGVGARKNIKKQKVIDAVKKTLQQNNLNKKQVTALATADIKEDEEGIKKAAQQLELPLLIVPKKKINQINPPSKSRAEDLGYTGVAEPTALATSIEKKLIQKKTAFDDVTTAIAR</sequence>
<evidence type="ECO:0000313" key="3">
    <source>
        <dbReference type="EMBL" id="OUJ18278.1"/>
    </source>
</evidence>
<keyword evidence="4" id="KW-1185">Reference proteome</keyword>
<dbReference type="Pfam" id="PF11760">
    <property type="entry name" value="CbiG_N"/>
    <property type="match status" value="1"/>
</dbReference>
<dbReference type="Gene3D" id="3.40.50.11220">
    <property type="match status" value="1"/>
</dbReference>